<dbReference type="InterPro" id="IPR000743">
    <property type="entry name" value="Glyco_hydro_28"/>
</dbReference>
<dbReference type="GO" id="GO:0005975">
    <property type="term" value="P:carbohydrate metabolic process"/>
    <property type="evidence" value="ECO:0007669"/>
    <property type="project" value="InterPro"/>
</dbReference>
<sequence>MFNITSYGASETGLATGAIQQAIDECFAQGGGQVVVPSGRFLTGGLRLRSNVELHLSAGSVLSFSTDPADYQVITARWEGVKQEVYAACIYAEDAENIAVTGFGTLEGNGADWWHLFRNHPEDLAYPRPTLVSFQRCENVTLRDFRCLNSPSWTIHPLLSENITIDSLKIKNPADSPNTDGIDPESCKNVRISNCHIDVGDDCIAVKAGTEGTKERVSCENLTITNCTMVHGHGGVVLGSEMSGDIRNVTISNCVFQETDRGIRLKSRRGRGGTVEDIRVTNIVMDKVICPFIMNLYYFCGPGGKEPYVWEKKAYPIDERTPDFRRIHFSNITARNVQGAAGFIYGLAERFISEITFDNIAISMAENSKGGVPAMMTGIEHMTNRGFILGFAQGISFHQVSLANIEGPAFTLEDTQEIEFSRCQTDGVPLTEEQILRK</sequence>
<evidence type="ECO:0000256" key="3">
    <source>
        <dbReference type="ARBA" id="ARBA00023295"/>
    </source>
</evidence>
<dbReference type="PROSITE" id="PS00502">
    <property type="entry name" value="POLYGALACTURONASE"/>
    <property type="match status" value="1"/>
</dbReference>
<dbReference type="InterPro" id="IPR006626">
    <property type="entry name" value="PbH1"/>
</dbReference>
<keyword evidence="2 4" id="KW-0378">Hydrolase</keyword>
<protein>
    <submittedName>
        <fullName evidence="5">Glycoside hydrolase family 28 protein</fullName>
    </submittedName>
</protein>
<dbReference type="InterPro" id="IPR051801">
    <property type="entry name" value="GH28_Enzymes"/>
</dbReference>
<evidence type="ECO:0000256" key="2">
    <source>
        <dbReference type="ARBA" id="ARBA00022801"/>
    </source>
</evidence>
<accession>A0AAW8U5N0</accession>
<comment type="similarity">
    <text evidence="1 4">Belongs to the glycosyl hydrolase 28 family.</text>
</comment>
<evidence type="ECO:0000256" key="1">
    <source>
        <dbReference type="ARBA" id="ARBA00008834"/>
    </source>
</evidence>
<dbReference type="SUPFAM" id="SSF51126">
    <property type="entry name" value="Pectin lyase-like"/>
    <property type="match status" value="1"/>
</dbReference>
<dbReference type="Gene3D" id="2.160.20.10">
    <property type="entry name" value="Single-stranded right-handed beta-helix, Pectin lyase-like"/>
    <property type="match status" value="1"/>
</dbReference>
<dbReference type="AlphaFoldDB" id="A0AAW8U5N0"/>
<proteinExistence type="inferred from homology"/>
<dbReference type="RefSeq" id="WP_270598518.1">
    <property type="nucleotide sequence ID" value="NZ_JAQESC010000009.1"/>
</dbReference>
<dbReference type="PANTHER" id="PTHR31339">
    <property type="entry name" value="PECTIN LYASE-RELATED"/>
    <property type="match status" value="1"/>
</dbReference>
<organism evidence="5 6">
    <name type="scientific">Enterococcus asini</name>
    <dbReference type="NCBI Taxonomy" id="57732"/>
    <lineage>
        <taxon>Bacteria</taxon>
        <taxon>Bacillati</taxon>
        <taxon>Bacillota</taxon>
        <taxon>Bacilli</taxon>
        <taxon>Lactobacillales</taxon>
        <taxon>Enterococcaceae</taxon>
        <taxon>Enterococcus</taxon>
    </lineage>
</organism>
<gene>
    <name evidence="5" type="ORF">P7H43_12185</name>
</gene>
<dbReference type="InterPro" id="IPR012334">
    <property type="entry name" value="Pectin_lyas_fold"/>
</dbReference>
<dbReference type="InterPro" id="IPR011050">
    <property type="entry name" value="Pectin_lyase_fold/virulence"/>
</dbReference>
<keyword evidence="3 4" id="KW-0326">Glycosidase</keyword>
<dbReference type="PANTHER" id="PTHR31339:SF9">
    <property type="entry name" value="PLASMIN AND FIBRONECTIN-BINDING PROTEIN A"/>
    <property type="match status" value="1"/>
</dbReference>
<evidence type="ECO:0000313" key="6">
    <source>
        <dbReference type="Proteomes" id="UP001256711"/>
    </source>
</evidence>
<evidence type="ECO:0000313" key="5">
    <source>
        <dbReference type="EMBL" id="MDT2811240.1"/>
    </source>
</evidence>
<dbReference type="EMBL" id="JARQBJ010000006">
    <property type="protein sequence ID" value="MDT2811240.1"/>
    <property type="molecule type" value="Genomic_DNA"/>
</dbReference>
<dbReference type="Pfam" id="PF00295">
    <property type="entry name" value="Glyco_hydro_28"/>
    <property type="match status" value="1"/>
</dbReference>
<dbReference type="Proteomes" id="UP001256711">
    <property type="component" value="Unassembled WGS sequence"/>
</dbReference>
<reference evidence="5" key="1">
    <citation type="submission" date="2023-03" db="EMBL/GenBank/DDBJ databases">
        <authorList>
            <person name="Shen W."/>
            <person name="Cai J."/>
        </authorList>
    </citation>
    <scope>NUCLEOTIDE SEQUENCE</scope>
    <source>
        <strain evidence="5">B226-2</strain>
    </source>
</reference>
<name>A0AAW8U5N0_9ENTE</name>
<dbReference type="GO" id="GO:0004650">
    <property type="term" value="F:polygalacturonase activity"/>
    <property type="evidence" value="ECO:0007669"/>
    <property type="project" value="InterPro"/>
</dbReference>
<comment type="caution">
    <text evidence="5">The sequence shown here is derived from an EMBL/GenBank/DDBJ whole genome shotgun (WGS) entry which is preliminary data.</text>
</comment>
<dbReference type="SMART" id="SM00710">
    <property type="entry name" value="PbH1"/>
    <property type="match status" value="4"/>
</dbReference>
<evidence type="ECO:0000256" key="4">
    <source>
        <dbReference type="RuleBase" id="RU361169"/>
    </source>
</evidence>